<accession>A0A814CEV9</accession>
<dbReference type="Pfam" id="PF00089">
    <property type="entry name" value="Trypsin"/>
    <property type="match status" value="1"/>
</dbReference>
<evidence type="ECO:0000256" key="2">
    <source>
        <dbReference type="ARBA" id="ARBA00022525"/>
    </source>
</evidence>
<dbReference type="EMBL" id="CAJNOH010000195">
    <property type="protein sequence ID" value="CAF0939189.1"/>
    <property type="molecule type" value="Genomic_DNA"/>
</dbReference>
<dbReference type="PROSITE" id="PS50240">
    <property type="entry name" value="TRYPSIN_DOM"/>
    <property type="match status" value="1"/>
</dbReference>
<keyword evidence="5" id="KW-0812">Transmembrane</keyword>
<dbReference type="EMBL" id="CAJOAX010001101">
    <property type="protein sequence ID" value="CAF3685660.1"/>
    <property type="molecule type" value="Genomic_DNA"/>
</dbReference>
<dbReference type="Proteomes" id="UP000663864">
    <property type="component" value="Unassembled WGS sequence"/>
</dbReference>
<keyword evidence="4" id="KW-0720">Serine protease</keyword>
<dbReference type="GO" id="GO:0006508">
    <property type="term" value="P:proteolysis"/>
    <property type="evidence" value="ECO:0007669"/>
    <property type="project" value="UniProtKB-KW"/>
</dbReference>
<dbReference type="Proteomes" id="UP000663874">
    <property type="component" value="Unassembled WGS sequence"/>
</dbReference>
<dbReference type="Proteomes" id="UP000663889">
    <property type="component" value="Unassembled WGS sequence"/>
</dbReference>
<evidence type="ECO:0000313" key="16">
    <source>
        <dbReference type="Proteomes" id="UP000663854"/>
    </source>
</evidence>
<gene>
    <name evidence="14" type="ORF">FNK824_LOCUS21480</name>
    <name evidence="15" type="ORF">JBS370_LOCUS22757</name>
    <name evidence="12" type="ORF">JXQ802_LOCUS18278</name>
    <name evidence="13" type="ORF">OTI717_LOCUS11525</name>
    <name evidence="11" type="ORF">PYM288_LOCUS11492</name>
    <name evidence="10" type="ORF">RFH988_LOCUS10643</name>
    <name evidence="8" type="ORF">SEV965_LOCUS2889</name>
    <name evidence="9" type="ORF">ZHD862_LOCUS4911</name>
</gene>
<dbReference type="Proteomes" id="UP000663823">
    <property type="component" value="Unassembled WGS sequence"/>
</dbReference>
<keyword evidence="5" id="KW-1133">Transmembrane helix</keyword>
<dbReference type="OrthoDB" id="6339452at2759"/>
<dbReference type="Proteomes" id="UP000663836">
    <property type="component" value="Unassembled WGS sequence"/>
</dbReference>
<dbReference type="AlphaFoldDB" id="A0A814CEV9"/>
<dbReference type="GO" id="GO:0051604">
    <property type="term" value="P:protein maturation"/>
    <property type="evidence" value="ECO:0007669"/>
    <property type="project" value="UniProtKB-ARBA"/>
</dbReference>
<dbReference type="PROSITE" id="PS00134">
    <property type="entry name" value="TRYPSIN_HIS"/>
    <property type="match status" value="1"/>
</dbReference>
<keyword evidence="17" id="KW-1185">Reference proteome</keyword>
<dbReference type="PROSITE" id="PS00135">
    <property type="entry name" value="TRYPSIN_SER"/>
    <property type="match status" value="1"/>
</dbReference>
<evidence type="ECO:0000313" key="11">
    <source>
        <dbReference type="EMBL" id="CAF0939189.1"/>
    </source>
</evidence>
<comment type="subcellular location">
    <subcellularLocation>
        <location evidence="1">Secreted</location>
    </subcellularLocation>
</comment>
<dbReference type="EMBL" id="CAJNOL010000477">
    <property type="protein sequence ID" value="CAF1082879.1"/>
    <property type="molecule type" value="Genomic_DNA"/>
</dbReference>
<evidence type="ECO:0000256" key="4">
    <source>
        <dbReference type="RuleBase" id="RU363034"/>
    </source>
</evidence>
<dbReference type="SMART" id="SM00020">
    <property type="entry name" value="Tryp_SPc"/>
    <property type="match status" value="1"/>
</dbReference>
<evidence type="ECO:0000256" key="1">
    <source>
        <dbReference type="ARBA" id="ARBA00004613"/>
    </source>
</evidence>
<dbReference type="Proteomes" id="UP000663870">
    <property type="component" value="Unassembled WGS sequence"/>
</dbReference>
<keyword evidence="3" id="KW-1015">Disulfide bond</keyword>
<keyword evidence="4" id="KW-0378">Hydrolase</keyword>
<dbReference type="PRINTS" id="PR00722">
    <property type="entry name" value="CHYMOTRYPSIN"/>
</dbReference>
<dbReference type="Gene3D" id="2.40.10.10">
    <property type="entry name" value="Trypsin-like serine proteases"/>
    <property type="match status" value="1"/>
</dbReference>
<sequence length="321" mass="34865">MICQSQLILFVLCFFLHQYLVQATIYSCNKTALCGCSKKPVNINARIVGGEIAASHSWGWAVSLRKSSNQHFCGGSILSPNYVLTAAHCVDNINLSRDKLTVVVGIDNLYDNIGQRIVVSKIYLHPNWHSKRFENDIAILKLNKPISFNDDNIAKLCLPSFRGTVKNNFPLSNSKLVAIGWGHTMSGGSLSTNLRQVTLAAVGNKEPKCSNSIKNTDIQFCAAVNGGGKDTCQGDSGGPLMYYSDIYEQWMLAGVTSFGHGCALANYAGVYTRATMYIDWIKSIVGNDGVVIAGGNTANISTLSTMVSIATLLFLFIMRSL</sequence>
<dbReference type="InterPro" id="IPR001314">
    <property type="entry name" value="Peptidase_S1A"/>
</dbReference>
<evidence type="ECO:0000313" key="15">
    <source>
        <dbReference type="EMBL" id="CAF3936616.1"/>
    </source>
</evidence>
<keyword evidence="6" id="KW-0732">Signal</keyword>
<dbReference type="PANTHER" id="PTHR24252:SF7">
    <property type="entry name" value="HYALIN"/>
    <property type="match status" value="1"/>
</dbReference>
<evidence type="ECO:0000256" key="3">
    <source>
        <dbReference type="ARBA" id="ARBA00023157"/>
    </source>
</evidence>
<dbReference type="InterPro" id="IPR001254">
    <property type="entry name" value="Trypsin_dom"/>
</dbReference>
<dbReference type="InterPro" id="IPR033116">
    <property type="entry name" value="TRYPSIN_SER"/>
</dbReference>
<keyword evidence="5" id="KW-0472">Membrane</keyword>
<evidence type="ECO:0000313" key="12">
    <source>
        <dbReference type="EMBL" id="CAF1082879.1"/>
    </source>
</evidence>
<dbReference type="FunFam" id="2.40.10.10:FF:000047">
    <property type="entry name" value="Trypsin eta"/>
    <property type="match status" value="1"/>
</dbReference>
<feature type="chain" id="PRO_5035599887" description="Peptidase S1 domain-containing protein" evidence="6">
    <location>
        <begin position="24"/>
        <end position="321"/>
    </location>
</feature>
<dbReference type="CDD" id="cd00190">
    <property type="entry name" value="Tryp_SPc"/>
    <property type="match status" value="1"/>
</dbReference>
<dbReference type="InterPro" id="IPR009003">
    <property type="entry name" value="Peptidase_S1_PA"/>
</dbReference>
<dbReference type="Proteomes" id="UP000663854">
    <property type="component" value="Unassembled WGS sequence"/>
</dbReference>
<dbReference type="EMBL" id="CAJNOU010000070">
    <property type="protein sequence ID" value="CAF0846611.1"/>
    <property type="molecule type" value="Genomic_DNA"/>
</dbReference>
<evidence type="ECO:0000259" key="7">
    <source>
        <dbReference type="PROSITE" id="PS50240"/>
    </source>
</evidence>
<dbReference type="EMBL" id="CAJOBD010003239">
    <property type="protein sequence ID" value="CAF3936616.1"/>
    <property type="molecule type" value="Genomic_DNA"/>
</dbReference>
<dbReference type="GO" id="GO:0005576">
    <property type="term" value="C:extracellular region"/>
    <property type="evidence" value="ECO:0007669"/>
    <property type="project" value="UniProtKB-SubCell"/>
</dbReference>
<dbReference type="EMBL" id="CAJNOO010000401">
    <property type="protein sequence ID" value="CAF0933019.1"/>
    <property type="molecule type" value="Genomic_DNA"/>
</dbReference>
<evidence type="ECO:0000313" key="13">
    <source>
        <dbReference type="EMBL" id="CAF3685660.1"/>
    </source>
</evidence>
<evidence type="ECO:0000256" key="5">
    <source>
        <dbReference type="SAM" id="Phobius"/>
    </source>
</evidence>
<keyword evidence="4" id="KW-0645">Protease</keyword>
<dbReference type="EMBL" id="CAJNOT010000124">
    <property type="protein sequence ID" value="CAF0851728.1"/>
    <property type="molecule type" value="Genomic_DNA"/>
</dbReference>
<evidence type="ECO:0000313" key="10">
    <source>
        <dbReference type="EMBL" id="CAF0933019.1"/>
    </source>
</evidence>
<feature type="domain" description="Peptidase S1" evidence="7">
    <location>
        <begin position="47"/>
        <end position="286"/>
    </location>
</feature>
<dbReference type="Proteomes" id="UP000663882">
    <property type="component" value="Unassembled WGS sequence"/>
</dbReference>
<evidence type="ECO:0000313" key="9">
    <source>
        <dbReference type="EMBL" id="CAF0851728.1"/>
    </source>
</evidence>
<keyword evidence="2" id="KW-0964">Secreted</keyword>
<comment type="caution">
    <text evidence="11">The sequence shown here is derived from an EMBL/GenBank/DDBJ whole genome shotgun (WGS) entry which is preliminary data.</text>
</comment>
<proteinExistence type="predicted"/>
<dbReference type="EMBL" id="CAJOBE010004149">
    <property type="protein sequence ID" value="CAF3918455.1"/>
    <property type="molecule type" value="Genomic_DNA"/>
</dbReference>
<dbReference type="InterPro" id="IPR018114">
    <property type="entry name" value="TRYPSIN_HIS"/>
</dbReference>
<evidence type="ECO:0000313" key="14">
    <source>
        <dbReference type="EMBL" id="CAF3918455.1"/>
    </source>
</evidence>
<feature type="signal peptide" evidence="6">
    <location>
        <begin position="1"/>
        <end position="23"/>
    </location>
</feature>
<dbReference type="InterPro" id="IPR043504">
    <property type="entry name" value="Peptidase_S1_PA_chymotrypsin"/>
</dbReference>
<name>A0A814CEV9_9BILA</name>
<evidence type="ECO:0000313" key="8">
    <source>
        <dbReference type="EMBL" id="CAF0846611.1"/>
    </source>
</evidence>
<dbReference type="GO" id="GO:0004252">
    <property type="term" value="F:serine-type endopeptidase activity"/>
    <property type="evidence" value="ECO:0007669"/>
    <property type="project" value="InterPro"/>
</dbReference>
<feature type="transmembrane region" description="Helical" evidence="5">
    <location>
        <begin position="300"/>
        <end position="318"/>
    </location>
</feature>
<dbReference type="PANTHER" id="PTHR24252">
    <property type="entry name" value="ACROSIN-RELATED"/>
    <property type="match status" value="1"/>
</dbReference>
<evidence type="ECO:0000256" key="6">
    <source>
        <dbReference type="SAM" id="SignalP"/>
    </source>
</evidence>
<dbReference type="SUPFAM" id="SSF50494">
    <property type="entry name" value="Trypsin-like serine proteases"/>
    <property type="match status" value="1"/>
</dbReference>
<protein>
    <recommendedName>
        <fullName evidence="7">Peptidase S1 domain-containing protein</fullName>
    </recommendedName>
</protein>
<evidence type="ECO:0000313" key="17">
    <source>
        <dbReference type="Proteomes" id="UP000663870"/>
    </source>
</evidence>
<organism evidence="11 16">
    <name type="scientific">Rotaria sordida</name>
    <dbReference type="NCBI Taxonomy" id="392033"/>
    <lineage>
        <taxon>Eukaryota</taxon>
        <taxon>Metazoa</taxon>
        <taxon>Spiralia</taxon>
        <taxon>Gnathifera</taxon>
        <taxon>Rotifera</taxon>
        <taxon>Eurotatoria</taxon>
        <taxon>Bdelloidea</taxon>
        <taxon>Philodinida</taxon>
        <taxon>Philodinidae</taxon>
        <taxon>Rotaria</taxon>
    </lineage>
</organism>
<reference evidence="11" key="1">
    <citation type="submission" date="2021-02" db="EMBL/GenBank/DDBJ databases">
        <authorList>
            <person name="Nowell W R."/>
        </authorList>
    </citation>
    <scope>NUCLEOTIDE SEQUENCE</scope>
</reference>